<evidence type="ECO:0000313" key="1">
    <source>
        <dbReference type="EMBL" id="MFC3569134.1"/>
    </source>
</evidence>
<name>A0ABV7S0H7_9RHOB</name>
<reference evidence="2" key="1">
    <citation type="journal article" date="2019" name="Int. J. Syst. Evol. Microbiol.">
        <title>The Global Catalogue of Microorganisms (GCM) 10K type strain sequencing project: providing services to taxonomists for standard genome sequencing and annotation.</title>
        <authorList>
            <consortium name="The Broad Institute Genomics Platform"/>
            <consortium name="The Broad Institute Genome Sequencing Center for Infectious Disease"/>
            <person name="Wu L."/>
            <person name="Ma J."/>
        </authorList>
    </citation>
    <scope>NUCLEOTIDE SEQUENCE [LARGE SCALE GENOMIC DNA]</scope>
    <source>
        <strain evidence="2">VKM B-3226</strain>
    </source>
</reference>
<gene>
    <name evidence="1" type="ORF">ACFOMP_06680</name>
</gene>
<proteinExistence type="predicted"/>
<dbReference type="EMBL" id="JBHRXE010000013">
    <property type="protein sequence ID" value="MFC3569134.1"/>
    <property type="molecule type" value="Genomic_DNA"/>
</dbReference>
<protein>
    <recommendedName>
        <fullName evidence="3">Phage tail tape measure protein</fullName>
    </recommendedName>
</protein>
<dbReference type="RefSeq" id="WP_379028741.1">
    <property type="nucleotide sequence ID" value="NZ_JBHRXE010000013.1"/>
</dbReference>
<accession>A0ABV7S0H7</accession>
<keyword evidence="2" id="KW-1185">Reference proteome</keyword>
<sequence length="55" mass="5563">MPVTMVSINRLIQDFRAGVEAGVEAGSKAAADAMKTTGAVSGAGRWSVRLKGDAG</sequence>
<organism evidence="1 2">
    <name type="scientific">Paracoccus simplex</name>
    <dbReference type="NCBI Taxonomy" id="2086346"/>
    <lineage>
        <taxon>Bacteria</taxon>
        <taxon>Pseudomonadati</taxon>
        <taxon>Pseudomonadota</taxon>
        <taxon>Alphaproteobacteria</taxon>
        <taxon>Rhodobacterales</taxon>
        <taxon>Paracoccaceae</taxon>
        <taxon>Paracoccus</taxon>
    </lineage>
</organism>
<evidence type="ECO:0000313" key="2">
    <source>
        <dbReference type="Proteomes" id="UP001595596"/>
    </source>
</evidence>
<dbReference type="Proteomes" id="UP001595596">
    <property type="component" value="Unassembled WGS sequence"/>
</dbReference>
<comment type="caution">
    <text evidence="1">The sequence shown here is derived from an EMBL/GenBank/DDBJ whole genome shotgun (WGS) entry which is preliminary data.</text>
</comment>
<evidence type="ECO:0008006" key="3">
    <source>
        <dbReference type="Google" id="ProtNLM"/>
    </source>
</evidence>